<evidence type="ECO:0000313" key="2">
    <source>
        <dbReference type="Proteomes" id="UP000812287"/>
    </source>
</evidence>
<dbReference type="RefSeq" id="XP_043034433.1">
    <property type="nucleotide sequence ID" value="XM_043184538.1"/>
</dbReference>
<dbReference type="AlphaFoldDB" id="A0A9P7VI01"/>
<name>A0A9P7VI01_9AGAR</name>
<dbReference type="Proteomes" id="UP000812287">
    <property type="component" value="Unassembled WGS sequence"/>
</dbReference>
<dbReference type="GeneID" id="66106835"/>
<proteinExistence type="predicted"/>
<accession>A0A9P7VI01</accession>
<dbReference type="EMBL" id="MU250565">
    <property type="protein sequence ID" value="KAG7440933.1"/>
    <property type="molecule type" value="Genomic_DNA"/>
</dbReference>
<reference evidence="1" key="1">
    <citation type="submission" date="2020-11" db="EMBL/GenBank/DDBJ databases">
        <title>Adaptations for nitrogen fixation in a non-lichenized fungal sporocarp promotes dispersal by wood-feeding termites.</title>
        <authorList>
            <consortium name="DOE Joint Genome Institute"/>
            <person name="Koch R.A."/>
            <person name="Yoon G."/>
            <person name="Arayal U."/>
            <person name="Lail K."/>
            <person name="Amirebrahimi M."/>
            <person name="Labutti K."/>
            <person name="Lipzen A."/>
            <person name="Riley R."/>
            <person name="Barry K."/>
            <person name="Henrissat B."/>
            <person name="Grigoriev I.V."/>
            <person name="Herr J.R."/>
            <person name="Aime M.C."/>
        </authorList>
    </citation>
    <scope>NUCLEOTIDE SEQUENCE</scope>
    <source>
        <strain evidence="1">MCA 3950</strain>
    </source>
</reference>
<sequence length="270" mass="30406">MWQTVRKCTFPHRLSSALVHYPIRQDDGVKYDGSIVKRQAAHAVMRKPRHYVSGTCCVLNVGATLEQAGGSWHPASPMNPRFQTLAYTRNAQVPVLRSIKACLYYSTFPRSFLPSSSAAPGSSLLSSSVIVWPAMKVLSKSDLIINTLSNLRTDPQLEPVNCYVRHYPQQAMANVDSPLGPYFLTITIPLVMHCTSLKAAREERITLDRCKAARPLTYSVHKSFGDFQFLCLRARSVVHSATSLFHMSIECMYRDWQSSLRHRDQPQYGA</sequence>
<keyword evidence="2" id="KW-1185">Reference proteome</keyword>
<gene>
    <name evidence="1" type="ORF">BT62DRAFT_923651</name>
</gene>
<organism evidence="1 2">
    <name type="scientific">Guyanagaster necrorhizus</name>
    <dbReference type="NCBI Taxonomy" id="856835"/>
    <lineage>
        <taxon>Eukaryota</taxon>
        <taxon>Fungi</taxon>
        <taxon>Dikarya</taxon>
        <taxon>Basidiomycota</taxon>
        <taxon>Agaricomycotina</taxon>
        <taxon>Agaricomycetes</taxon>
        <taxon>Agaricomycetidae</taxon>
        <taxon>Agaricales</taxon>
        <taxon>Marasmiineae</taxon>
        <taxon>Physalacriaceae</taxon>
        <taxon>Guyanagaster</taxon>
    </lineage>
</organism>
<protein>
    <submittedName>
        <fullName evidence="1">Uncharacterized protein</fullName>
    </submittedName>
</protein>
<comment type="caution">
    <text evidence="1">The sequence shown here is derived from an EMBL/GenBank/DDBJ whole genome shotgun (WGS) entry which is preliminary data.</text>
</comment>
<evidence type="ECO:0000313" key="1">
    <source>
        <dbReference type="EMBL" id="KAG7440933.1"/>
    </source>
</evidence>